<dbReference type="Pfam" id="PF07687">
    <property type="entry name" value="M20_dimer"/>
    <property type="match status" value="1"/>
</dbReference>
<feature type="binding site" evidence="1">
    <location>
        <position position="180"/>
    </location>
    <ligand>
        <name>Mn(2+)</name>
        <dbReference type="ChEBI" id="CHEBI:29035"/>
        <label>2</label>
    </ligand>
</feature>
<dbReference type="InterPro" id="IPR011650">
    <property type="entry name" value="Peptidase_M20_dimer"/>
</dbReference>
<keyword evidence="1" id="KW-0464">Manganese</keyword>
<dbReference type="GO" id="GO:0016787">
    <property type="term" value="F:hydrolase activity"/>
    <property type="evidence" value="ECO:0007669"/>
    <property type="project" value="InterPro"/>
</dbReference>
<feature type="binding site" evidence="1">
    <location>
        <position position="153"/>
    </location>
    <ligand>
        <name>Mn(2+)</name>
        <dbReference type="ChEBI" id="CHEBI:29035"/>
        <label>2</label>
    </ligand>
</feature>
<dbReference type="RefSeq" id="WP_118636360.1">
    <property type="nucleotide sequence ID" value="NZ_BSBO01000017.1"/>
</dbReference>
<feature type="binding site" evidence="1">
    <location>
        <position position="119"/>
    </location>
    <ligand>
        <name>Mn(2+)</name>
        <dbReference type="ChEBI" id="CHEBI:29035"/>
        <label>2</label>
    </ligand>
</feature>
<dbReference type="SUPFAM" id="SSF53187">
    <property type="entry name" value="Zn-dependent exopeptidases"/>
    <property type="match status" value="1"/>
</dbReference>
<dbReference type="Gene3D" id="3.40.630.10">
    <property type="entry name" value="Zn peptidases"/>
    <property type="match status" value="1"/>
</dbReference>
<dbReference type="PIRSF" id="PIRSF005962">
    <property type="entry name" value="Pept_M20D_amidohydro"/>
    <property type="match status" value="1"/>
</dbReference>
<dbReference type="Pfam" id="PF01546">
    <property type="entry name" value="Peptidase_M20"/>
    <property type="match status" value="1"/>
</dbReference>
<gene>
    <name evidence="3" type="ORF">Selli1_18180</name>
</gene>
<evidence type="ECO:0000259" key="2">
    <source>
        <dbReference type="Pfam" id="PF07687"/>
    </source>
</evidence>
<dbReference type="InterPro" id="IPR017439">
    <property type="entry name" value="Amidohydrolase"/>
</dbReference>
<dbReference type="GO" id="GO:0046872">
    <property type="term" value="F:metal ion binding"/>
    <property type="evidence" value="ECO:0007669"/>
    <property type="project" value="UniProtKB-KW"/>
</dbReference>
<feature type="binding site" evidence="1">
    <location>
        <position position="382"/>
    </location>
    <ligand>
        <name>Mn(2+)</name>
        <dbReference type="ChEBI" id="CHEBI:29035"/>
        <label>2</label>
    </ligand>
</feature>
<evidence type="ECO:0000313" key="3">
    <source>
        <dbReference type="EMBL" id="GLG04644.1"/>
    </source>
</evidence>
<dbReference type="PANTHER" id="PTHR11014">
    <property type="entry name" value="PEPTIDASE M20 FAMILY MEMBER"/>
    <property type="match status" value="1"/>
</dbReference>
<feature type="binding site" evidence="1">
    <location>
        <position position="117"/>
    </location>
    <ligand>
        <name>Mn(2+)</name>
        <dbReference type="ChEBI" id="CHEBI:29035"/>
        <label>2</label>
    </ligand>
</feature>
<evidence type="ECO:0000313" key="4">
    <source>
        <dbReference type="Proteomes" id="UP001145145"/>
    </source>
</evidence>
<feature type="domain" description="Peptidase M20 dimerisation" evidence="2">
    <location>
        <begin position="203"/>
        <end position="299"/>
    </location>
</feature>
<evidence type="ECO:0000256" key="1">
    <source>
        <dbReference type="PIRSR" id="PIRSR005962-1"/>
    </source>
</evidence>
<accession>A0A9W6FCJ2</accession>
<sequence>MEEKLFEKSPDMEERIKYLAEKEEQTLIRIRRELHKVPETGVYLPKTYEIIRRELQKIPGVEVIEHAAEGYGLIGIMRGKLSDGKTVLLRADIDALPVEEPEGLPYRSEHPGCMHACGHDGHAAWLIGAARILSDIRDNWGGCVKFVFQPGEEVGKGATALIEKDQVLENPKVDMAFAAHGWPSVESGKIGIARRYAFGCVGGFSIKIMGKKGHASWPEETVDPIAAAIEIYQHMPSVLTKKISGTEAKVFSVTYMQAGDVKIHNVIPETCEFGGTMRAANMDVLKRMGKELEKEVRAVCHVAGAEYKADIRIHGGAVHNAVDLLEGTEKTAKGILGEDKVYFIEHDHLGGENFSEFSSRVPAVYLFIGIRPKEKEQIPGLHSAEYRFDDHVLKGAAGVFAALGYYGCMGILQKQEKGTGTEEWKK</sequence>
<dbReference type="InterPro" id="IPR036264">
    <property type="entry name" value="Bact_exopeptidase_dim_dom"/>
</dbReference>
<dbReference type="NCBIfam" id="TIGR01891">
    <property type="entry name" value="amidohydrolases"/>
    <property type="match status" value="1"/>
</dbReference>
<protein>
    <submittedName>
        <fullName evidence="3">Peptidase</fullName>
    </submittedName>
</protein>
<keyword evidence="1" id="KW-0479">Metal-binding</keyword>
<dbReference type="Proteomes" id="UP001145145">
    <property type="component" value="Unassembled WGS sequence"/>
</dbReference>
<reference evidence="3 4" key="1">
    <citation type="journal article" date="2023" name="Int. J. Syst. Evol. Microbiol.">
        <title>Sellimonas catena sp. nov., isolated from human faeces.</title>
        <authorList>
            <person name="Hisatomi A."/>
            <person name="Ohkuma M."/>
            <person name="Sakamoto M."/>
        </authorList>
    </citation>
    <scope>NUCLEOTIDE SEQUENCE [LARGE SCALE GENOMIC DNA]</scope>
    <source>
        <strain evidence="3 4">12EGH17</strain>
    </source>
</reference>
<dbReference type="AlphaFoldDB" id="A0A9W6FCJ2"/>
<comment type="cofactor">
    <cofactor evidence="1">
        <name>Mn(2+)</name>
        <dbReference type="ChEBI" id="CHEBI:29035"/>
    </cofactor>
    <text evidence="1">The Mn(2+) ion enhances activity.</text>
</comment>
<dbReference type="SUPFAM" id="SSF55031">
    <property type="entry name" value="Bacterial exopeptidase dimerisation domain"/>
    <property type="match status" value="1"/>
</dbReference>
<dbReference type="EMBL" id="BSBO01000017">
    <property type="protein sequence ID" value="GLG04644.1"/>
    <property type="molecule type" value="Genomic_DNA"/>
</dbReference>
<dbReference type="InterPro" id="IPR002933">
    <property type="entry name" value="Peptidase_M20"/>
</dbReference>
<organism evidence="3 4">
    <name type="scientific">Sellimonas catena</name>
    <dbReference type="NCBI Taxonomy" id="2994035"/>
    <lineage>
        <taxon>Bacteria</taxon>
        <taxon>Bacillati</taxon>
        <taxon>Bacillota</taxon>
        <taxon>Clostridia</taxon>
        <taxon>Lachnospirales</taxon>
        <taxon>Lachnospiraceae</taxon>
        <taxon>Sellimonas</taxon>
    </lineage>
</organism>
<dbReference type="CDD" id="cd03886">
    <property type="entry name" value="M20_Acy1"/>
    <property type="match status" value="1"/>
</dbReference>
<keyword evidence="4" id="KW-1185">Reference proteome</keyword>
<name>A0A9W6FCJ2_9FIRM</name>
<proteinExistence type="predicted"/>
<dbReference type="Gene3D" id="3.30.70.360">
    <property type="match status" value="1"/>
</dbReference>
<dbReference type="PANTHER" id="PTHR11014:SF63">
    <property type="entry name" value="METALLOPEPTIDASE, PUTATIVE (AFU_ORTHOLOGUE AFUA_6G09600)-RELATED"/>
    <property type="match status" value="1"/>
</dbReference>
<comment type="caution">
    <text evidence="3">The sequence shown here is derived from an EMBL/GenBank/DDBJ whole genome shotgun (WGS) entry which is preliminary data.</text>
</comment>